<dbReference type="InterPro" id="IPR037066">
    <property type="entry name" value="Plug_dom_sf"/>
</dbReference>
<evidence type="ECO:0000256" key="4">
    <source>
        <dbReference type="ARBA" id="ARBA00022496"/>
    </source>
</evidence>
<evidence type="ECO:0000313" key="18">
    <source>
        <dbReference type="EMBL" id="MCP1338403.1"/>
    </source>
</evidence>
<protein>
    <submittedName>
        <fullName evidence="18">TonB-dependent receptor</fullName>
    </submittedName>
</protein>
<evidence type="ECO:0000259" key="16">
    <source>
        <dbReference type="Pfam" id="PF00593"/>
    </source>
</evidence>
<feature type="domain" description="TonB-dependent receptor plug" evidence="17">
    <location>
        <begin position="48"/>
        <end position="155"/>
    </location>
</feature>
<evidence type="ECO:0000256" key="15">
    <source>
        <dbReference type="SAM" id="SignalP"/>
    </source>
</evidence>
<evidence type="ECO:0000256" key="13">
    <source>
        <dbReference type="PROSITE-ProRule" id="PRU10144"/>
    </source>
</evidence>
<keyword evidence="2 12" id="KW-0813">Transport</keyword>
<dbReference type="Pfam" id="PF00593">
    <property type="entry name" value="TonB_dep_Rec_b-barrel"/>
    <property type="match status" value="1"/>
</dbReference>
<feature type="chain" id="PRO_5040942191" evidence="15">
    <location>
        <begin position="24"/>
        <end position="781"/>
    </location>
</feature>
<dbReference type="InterPro" id="IPR036942">
    <property type="entry name" value="Beta-barrel_TonB_sf"/>
</dbReference>
<evidence type="ECO:0000256" key="10">
    <source>
        <dbReference type="ARBA" id="ARBA00023136"/>
    </source>
</evidence>
<feature type="domain" description="TonB-dependent receptor-like beta-barrel" evidence="16">
    <location>
        <begin position="293"/>
        <end position="751"/>
    </location>
</feature>
<keyword evidence="9 14" id="KW-0798">TonB box</keyword>
<keyword evidence="19" id="KW-1185">Reference proteome</keyword>
<dbReference type="RefSeq" id="WP_253617448.1">
    <property type="nucleotide sequence ID" value="NZ_JAMZDE010000001.1"/>
</dbReference>
<comment type="subcellular location">
    <subcellularLocation>
        <location evidence="1 12">Cell outer membrane</location>
        <topology evidence="1 12">Multi-pass membrane protein</topology>
    </subcellularLocation>
</comment>
<feature type="signal peptide" evidence="15">
    <location>
        <begin position="1"/>
        <end position="23"/>
    </location>
</feature>
<evidence type="ECO:0000256" key="11">
    <source>
        <dbReference type="ARBA" id="ARBA00023237"/>
    </source>
</evidence>
<reference evidence="18" key="1">
    <citation type="submission" date="2022-06" db="EMBL/GenBank/DDBJ databases">
        <title>Idiomarina rhizosphaerae M1R2S28.</title>
        <authorList>
            <person name="Sun J.-Q."/>
            <person name="Li L.-F."/>
        </authorList>
    </citation>
    <scope>NUCLEOTIDE SEQUENCE</scope>
    <source>
        <strain evidence="18">M1R2S28</strain>
    </source>
</reference>
<dbReference type="Proteomes" id="UP001139474">
    <property type="component" value="Unassembled WGS sequence"/>
</dbReference>
<evidence type="ECO:0000256" key="12">
    <source>
        <dbReference type="PROSITE-ProRule" id="PRU01360"/>
    </source>
</evidence>
<keyword evidence="10 12" id="KW-0472">Membrane</keyword>
<dbReference type="EMBL" id="JAMZDE010000001">
    <property type="protein sequence ID" value="MCP1338403.1"/>
    <property type="molecule type" value="Genomic_DNA"/>
</dbReference>
<organism evidence="18 19">
    <name type="scientific">Idiomarina rhizosphaerae</name>
    <dbReference type="NCBI Taxonomy" id="2961572"/>
    <lineage>
        <taxon>Bacteria</taxon>
        <taxon>Pseudomonadati</taxon>
        <taxon>Pseudomonadota</taxon>
        <taxon>Gammaproteobacteria</taxon>
        <taxon>Alteromonadales</taxon>
        <taxon>Idiomarinaceae</taxon>
        <taxon>Idiomarina</taxon>
    </lineage>
</organism>
<dbReference type="InterPro" id="IPR039426">
    <property type="entry name" value="TonB-dep_rcpt-like"/>
</dbReference>
<dbReference type="InterPro" id="IPR010917">
    <property type="entry name" value="TonB_rcpt_CS"/>
</dbReference>
<name>A0A9X2G1U3_9GAMM</name>
<dbReference type="Pfam" id="PF07715">
    <property type="entry name" value="Plug"/>
    <property type="match status" value="1"/>
</dbReference>
<keyword evidence="7" id="KW-0408">Iron</keyword>
<dbReference type="InterPro" id="IPR000531">
    <property type="entry name" value="Beta-barrel_TonB"/>
</dbReference>
<dbReference type="AlphaFoldDB" id="A0A9X2G1U3"/>
<dbReference type="SUPFAM" id="SSF56935">
    <property type="entry name" value="Porins"/>
    <property type="match status" value="1"/>
</dbReference>
<keyword evidence="4" id="KW-0410">Iron transport</keyword>
<feature type="short sequence motif" description="TonB C-terminal box" evidence="13">
    <location>
        <begin position="764"/>
        <end position="781"/>
    </location>
</feature>
<keyword evidence="5 12" id="KW-0812">Transmembrane</keyword>
<evidence type="ECO:0000313" key="19">
    <source>
        <dbReference type="Proteomes" id="UP001139474"/>
    </source>
</evidence>
<keyword evidence="6 15" id="KW-0732">Signal</keyword>
<dbReference type="GO" id="GO:0015344">
    <property type="term" value="F:siderophore uptake transmembrane transporter activity"/>
    <property type="evidence" value="ECO:0007669"/>
    <property type="project" value="TreeGrafter"/>
</dbReference>
<comment type="caution">
    <text evidence="18">The sequence shown here is derived from an EMBL/GenBank/DDBJ whole genome shotgun (WGS) entry which is preliminary data.</text>
</comment>
<comment type="similarity">
    <text evidence="12 14">Belongs to the TonB-dependent receptor family.</text>
</comment>
<evidence type="ECO:0000256" key="14">
    <source>
        <dbReference type="RuleBase" id="RU003357"/>
    </source>
</evidence>
<dbReference type="Gene3D" id="2.40.170.20">
    <property type="entry name" value="TonB-dependent receptor, beta-barrel domain"/>
    <property type="match status" value="1"/>
</dbReference>
<dbReference type="GO" id="GO:0009279">
    <property type="term" value="C:cell outer membrane"/>
    <property type="evidence" value="ECO:0007669"/>
    <property type="project" value="UniProtKB-SubCell"/>
</dbReference>
<evidence type="ECO:0000256" key="6">
    <source>
        <dbReference type="ARBA" id="ARBA00022729"/>
    </source>
</evidence>
<evidence type="ECO:0000256" key="5">
    <source>
        <dbReference type="ARBA" id="ARBA00022692"/>
    </source>
</evidence>
<evidence type="ECO:0000256" key="3">
    <source>
        <dbReference type="ARBA" id="ARBA00022452"/>
    </source>
</evidence>
<dbReference type="Gene3D" id="2.170.130.10">
    <property type="entry name" value="TonB-dependent receptor, plug domain"/>
    <property type="match status" value="1"/>
</dbReference>
<evidence type="ECO:0000256" key="2">
    <source>
        <dbReference type="ARBA" id="ARBA00022448"/>
    </source>
</evidence>
<evidence type="ECO:0000256" key="8">
    <source>
        <dbReference type="ARBA" id="ARBA00023065"/>
    </source>
</evidence>
<keyword evidence="3 12" id="KW-1134">Transmembrane beta strand</keyword>
<proteinExistence type="inferred from homology"/>
<dbReference type="PROSITE" id="PS01156">
    <property type="entry name" value="TONB_DEPENDENT_REC_2"/>
    <property type="match status" value="1"/>
</dbReference>
<evidence type="ECO:0000256" key="1">
    <source>
        <dbReference type="ARBA" id="ARBA00004571"/>
    </source>
</evidence>
<keyword evidence="11 12" id="KW-0998">Cell outer membrane</keyword>
<dbReference type="PANTHER" id="PTHR32552">
    <property type="entry name" value="FERRICHROME IRON RECEPTOR-RELATED"/>
    <property type="match status" value="1"/>
</dbReference>
<accession>A0A9X2G1U3</accession>
<evidence type="ECO:0000256" key="7">
    <source>
        <dbReference type="ARBA" id="ARBA00023004"/>
    </source>
</evidence>
<dbReference type="InterPro" id="IPR012910">
    <property type="entry name" value="Plug_dom"/>
</dbReference>
<dbReference type="PROSITE" id="PS52016">
    <property type="entry name" value="TONB_DEPENDENT_REC_3"/>
    <property type="match status" value="1"/>
</dbReference>
<evidence type="ECO:0000259" key="17">
    <source>
        <dbReference type="Pfam" id="PF07715"/>
    </source>
</evidence>
<evidence type="ECO:0000256" key="9">
    <source>
        <dbReference type="ARBA" id="ARBA00023077"/>
    </source>
</evidence>
<gene>
    <name evidence="18" type="ORF">NJR55_02240</name>
</gene>
<sequence length="781" mass="86450">MNGYKRFALSPLILAIASASAIADQDKEETNKKDEQMEEIIVVGKRQTFASNTVSMDMISRRPANASVNTVVQELPGVIVQEADTFGSSDWMTNIRMRGFNTNNGQIGTTLDGLPNGGSNYGGGSKANRFIDVLDLETVEVSQGTADISSRSNEALGGTLNFITSDPLMEENLSLLYMAGDQDASKYRFRYDSGEISPDTYFYLSGSSSQNKDVWDNEAITEKDYLTGKITTIIDGFHLTGFATYNSANENEYEYVSLEDYYENPRHDGLHMNWTGIPGLDENYRDGWRALRDNSFYSFQVEKDFGDFSFNTAVYYHRMKGRGDWIPPYITDVDGDGNLDNERSGETIYGDYLGDDIFFVNAGTNQPGTMIDSCTGRYGLDAEKDPNCYEGNVEGVGSYRTSNYANHRYGITGDVSYDFETGNIQHTLRSGFWYENYDADVTRSWHLVENSAISLEFNETPYWIQYKTEANTKELMYYAQEKAVIGPLSASIGVKQYQVDTTVDHFYNDDRTGQLDSTSDPLLYAGLTYTTPVNGLELFAGYSENYKSIVPGIIDSGLSNSELGGIDPETAENIELGFRYINNGFNAAVTLYDIKFDNRIVQLDTSVLDGIDYKEEVDGSYVNVGGQKSRGAELLTSYQVTSGLRVSGSYTYNDAEYLSTGDTGLDQDAEIRAGNQVYGGPKTFFTIAADYVGSNITSGISLRHIGDRFINFENSATAPEYEVVDAYIGTDIQGLSSSISALRLRLNVNNLLDDEYISAVGSNSVYPGSPRTVTFSVSADF</sequence>
<keyword evidence="18" id="KW-0675">Receptor</keyword>
<keyword evidence="8" id="KW-0406">Ion transport</keyword>
<dbReference type="PANTHER" id="PTHR32552:SF89">
    <property type="entry name" value="CATECHOLATE SIDEROPHORE RECEPTOR FIU"/>
    <property type="match status" value="1"/>
</dbReference>